<comment type="caution">
    <text evidence="7">The sequence shown here is derived from an EMBL/GenBank/DDBJ whole genome shotgun (WGS) entry which is preliminary data.</text>
</comment>
<evidence type="ECO:0000256" key="2">
    <source>
        <dbReference type="ARBA" id="ARBA00022630"/>
    </source>
</evidence>
<organism evidence="7 8">
    <name type="scientific">Nocardioides panaciterrulae</name>
    <dbReference type="NCBI Taxonomy" id="661492"/>
    <lineage>
        <taxon>Bacteria</taxon>
        <taxon>Bacillati</taxon>
        <taxon>Actinomycetota</taxon>
        <taxon>Actinomycetes</taxon>
        <taxon>Propionibacteriales</taxon>
        <taxon>Nocardioidaceae</taxon>
        <taxon>Nocardioides</taxon>
    </lineage>
</organism>
<dbReference type="PRINTS" id="PR00368">
    <property type="entry name" value="FADPNR"/>
</dbReference>
<dbReference type="EMBL" id="JACCBG010000001">
    <property type="protein sequence ID" value="NYD41634.1"/>
    <property type="molecule type" value="Genomic_DNA"/>
</dbReference>
<evidence type="ECO:0000259" key="6">
    <source>
        <dbReference type="Pfam" id="PF14759"/>
    </source>
</evidence>
<keyword evidence="4 7" id="KW-0560">Oxidoreductase</keyword>
<dbReference type="InterPro" id="IPR050446">
    <property type="entry name" value="FAD-oxidoreductase/Apoptosis"/>
</dbReference>
<evidence type="ECO:0000256" key="3">
    <source>
        <dbReference type="ARBA" id="ARBA00022827"/>
    </source>
</evidence>
<dbReference type="GO" id="GO:0008860">
    <property type="term" value="F:ferredoxin-NAD+ reductase activity"/>
    <property type="evidence" value="ECO:0007669"/>
    <property type="project" value="UniProtKB-EC"/>
</dbReference>
<dbReference type="SUPFAM" id="SSF51905">
    <property type="entry name" value="FAD/NAD(P)-binding domain"/>
    <property type="match status" value="1"/>
</dbReference>
<dbReference type="GO" id="GO:0016651">
    <property type="term" value="F:oxidoreductase activity, acting on NAD(P)H"/>
    <property type="evidence" value="ECO:0007669"/>
    <property type="project" value="TreeGrafter"/>
</dbReference>
<dbReference type="Gene3D" id="3.30.390.30">
    <property type="match status" value="1"/>
</dbReference>
<dbReference type="InterPro" id="IPR023753">
    <property type="entry name" value="FAD/NAD-binding_dom"/>
</dbReference>
<evidence type="ECO:0000313" key="7">
    <source>
        <dbReference type="EMBL" id="NYD41634.1"/>
    </source>
</evidence>
<accession>A0A7Y9JBV5</accession>
<comment type="cofactor">
    <cofactor evidence="1">
        <name>FAD</name>
        <dbReference type="ChEBI" id="CHEBI:57692"/>
    </cofactor>
</comment>
<dbReference type="Pfam" id="PF07992">
    <property type="entry name" value="Pyr_redox_2"/>
    <property type="match status" value="1"/>
</dbReference>
<name>A0A7Y9JBV5_9ACTN</name>
<reference evidence="7 8" key="1">
    <citation type="submission" date="2020-07" db="EMBL/GenBank/DDBJ databases">
        <title>Sequencing the genomes of 1000 actinobacteria strains.</title>
        <authorList>
            <person name="Klenk H.-P."/>
        </authorList>
    </citation>
    <scope>NUCLEOTIDE SEQUENCE [LARGE SCALE GENOMIC DNA]</scope>
    <source>
        <strain evidence="7 8">DSM 21350</strain>
    </source>
</reference>
<feature type="domain" description="FAD/NAD(P)-binding" evidence="5">
    <location>
        <begin position="4"/>
        <end position="300"/>
    </location>
</feature>
<dbReference type="Proteomes" id="UP000535511">
    <property type="component" value="Unassembled WGS sequence"/>
</dbReference>
<dbReference type="PANTHER" id="PTHR43557:SF2">
    <property type="entry name" value="RIESKE DOMAIN-CONTAINING PROTEIN-RELATED"/>
    <property type="match status" value="1"/>
</dbReference>
<evidence type="ECO:0000256" key="4">
    <source>
        <dbReference type="ARBA" id="ARBA00023002"/>
    </source>
</evidence>
<dbReference type="PANTHER" id="PTHR43557">
    <property type="entry name" value="APOPTOSIS-INDUCING FACTOR 1"/>
    <property type="match status" value="1"/>
</dbReference>
<dbReference type="SUPFAM" id="SSF55424">
    <property type="entry name" value="FAD/NAD-linked reductases, dimerisation (C-terminal) domain"/>
    <property type="match status" value="1"/>
</dbReference>
<evidence type="ECO:0000256" key="1">
    <source>
        <dbReference type="ARBA" id="ARBA00001974"/>
    </source>
</evidence>
<feature type="domain" description="Reductase C-terminal" evidence="6">
    <location>
        <begin position="319"/>
        <end position="401"/>
    </location>
</feature>
<keyword evidence="8" id="KW-1185">Reference proteome</keyword>
<dbReference type="RefSeq" id="WP_179663354.1">
    <property type="nucleotide sequence ID" value="NZ_JACCBG010000001.1"/>
</dbReference>
<proteinExistence type="predicted"/>
<evidence type="ECO:0000313" key="8">
    <source>
        <dbReference type="Proteomes" id="UP000535511"/>
    </source>
</evidence>
<dbReference type="AlphaFoldDB" id="A0A7Y9JBV5"/>
<dbReference type="GO" id="GO:0005737">
    <property type="term" value="C:cytoplasm"/>
    <property type="evidence" value="ECO:0007669"/>
    <property type="project" value="TreeGrafter"/>
</dbReference>
<dbReference type="EC" id="1.18.1.3" evidence="7"/>
<dbReference type="InterPro" id="IPR036188">
    <property type="entry name" value="FAD/NAD-bd_sf"/>
</dbReference>
<evidence type="ECO:0000259" key="5">
    <source>
        <dbReference type="Pfam" id="PF07992"/>
    </source>
</evidence>
<keyword evidence="7" id="KW-0223">Dioxygenase</keyword>
<dbReference type="Gene3D" id="3.50.50.60">
    <property type="entry name" value="FAD/NAD(P)-binding domain"/>
    <property type="match status" value="2"/>
</dbReference>
<keyword evidence="2" id="KW-0285">Flavoprotein</keyword>
<gene>
    <name evidence="7" type="ORF">BJZ21_001717</name>
</gene>
<dbReference type="PRINTS" id="PR00411">
    <property type="entry name" value="PNDRDTASEI"/>
</dbReference>
<keyword evidence="3" id="KW-0274">FAD</keyword>
<protein>
    <submittedName>
        <fullName evidence="7">3-phenylpropionate/trans-cinnamate dioxygenase ferredoxin reductase subunit</fullName>
        <ecNumber evidence="7">1.18.1.3</ecNumber>
    </submittedName>
</protein>
<dbReference type="InterPro" id="IPR028202">
    <property type="entry name" value="Reductase_C"/>
</dbReference>
<dbReference type="InterPro" id="IPR016156">
    <property type="entry name" value="FAD/NAD-linked_Rdtase_dimer_sf"/>
</dbReference>
<sequence>MPDRIVVVGGGLAAGTAVVELRERGYEGELVLLAAEDHPPYERPPLSKAVLLGEAEPDSTGVKDPQWYADHDVQLRTGARADGLHTGRRQVLVGREAIGYDTLLLATGARPRRFPMADNSGASVSYLRTIEDSAALRARFGPGFRLGVLGGGWIGLEAAAAARTSGAEVTVLESMDLPLLRVLGPEVAGVMAEMHREHGVDLRTSADVTGISRTDDEVHVALGDGSGVVVDHLLVGVGVEPDTTLAEVGGLVVENGIRTDRHLRTSAEGVYAAGDVANADHPLLGRPLRVEHWDTAIQHGKVAAANLLGGEVDADALPYFFTDQYDFGMEYVGHAAPGGYDRVVLRGDVEGRTFTAWWLDGDRVVAGMHANDWDAIDDVRRIVGTTVDATRLADDGVALGDL</sequence>
<dbReference type="Pfam" id="PF14759">
    <property type="entry name" value="Reductase_C"/>
    <property type="match status" value="1"/>
</dbReference>
<dbReference type="GO" id="GO:0051213">
    <property type="term" value="F:dioxygenase activity"/>
    <property type="evidence" value="ECO:0007669"/>
    <property type="project" value="UniProtKB-KW"/>
</dbReference>